<evidence type="ECO:0000256" key="22">
    <source>
        <dbReference type="ARBA" id="ARBA00048074"/>
    </source>
</evidence>
<dbReference type="Pfam" id="PF03061">
    <property type="entry name" value="4HBT"/>
    <property type="match status" value="1"/>
</dbReference>
<comment type="caution">
    <text evidence="25">The sequence shown here is derived from an EMBL/GenBank/DDBJ whole genome shotgun (WGS) entry which is preliminary data.</text>
</comment>
<evidence type="ECO:0000256" key="3">
    <source>
        <dbReference type="ARBA" id="ARBA00004632"/>
    </source>
</evidence>
<evidence type="ECO:0000256" key="6">
    <source>
        <dbReference type="ARBA" id="ARBA00022703"/>
    </source>
</evidence>
<dbReference type="Proteomes" id="UP001142292">
    <property type="component" value="Unassembled WGS sequence"/>
</dbReference>
<dbReference type="EMBL" id="BSEL01000005">
    <property type="protein sequence ID" value="GLJ69112.1"/>
    <property type="molecule type" value="Genomic_DNA"/>
</dbReference>
<dbReference type="RefSeq" id="WP_271188396.1">
    <property type="nucleotide sequence ID" value="NZ_BSEL01000005.1"/>
</dbReference>
<evidence type="ECO:0000256" key="2">
    <source>
        <dbReference type="ARBA" id="ARBA00004496"/>
    </source>
</evidence>
<keyword evidence="12" id="KW-0966">Cell projection</keyword>
<dbReference type="PANTHER" id="PTHR12418">
    <property type="entry name" value="ACYL-COENZYME A THIOESTERASE THEM4"/>
    <property type="match status" value="1"/>
</dbReference>
<evidence type="ECO:0000256" key="12">
    <source>
        <dbReference type="ARBA" id="ARBA00023273"/>
    </source>
</evidence>
<dbReference type="InterPro" id="IPR052365">
    <property type="entry name" value="THEM4/THEM5_acyl-CoA_thioest"/>
</dbReference>
<evidence type="ECO:0000256" key="16">
    <source>
        <dbReference type="ARBA" id="ARBA00038848"/>
    </source>
</evidence>
<protein>
    <recommendedName>
        <fullName evidence="17">Acyl-coenzyme A thioesterase THEM4</fullName>
        <ecNumber evidence="16">3.1.2.2</ecNumber>
    </recommendedName>
    <alternativeName>
        <fullName evidence="18">Thioesterase superfamily member 4</fullName>
    </alternativeName>
</protein>
<comment type="catalytic activity">
    <reaction evidence="14">
        <text>(9Z)-octadecenoyl-CoA + H2O = (9Z)-octadecenoate + CoA + H(+)</text>
        <dbReference type="Rhea" id="RHEA:40139"/>
        <dbReference type="ChEBI" id="CHEBI:15377"/>
        <dbReference type="ChEBI" id="CHEBI:15378"/>
        <dbReference type="ChEBI" id="CHEBI:30823"/>
        <dbReference type="ChEBI" id="CHEBI:57287"/>
        <dbReference type="ChEBI" id="CHEBI:57387"/>
    </reaction>
    <physiologicalReaction direction="left-to-right" evidence="14">
        <dbReference type="Rhea" id="RHEA:40140"/>
    </physiologicalReaction>
</comment>
<proteinExistence type="inferred from homology"/>
<evidence type="ECO:0000256" key="8">
    <source>
        <dbReference type="ARBA" id="ARBA00022832"/>
    </source>
</evidence>
<comment type="catalytic activity">
    <reaction evidence="23">
        <text>tetradecanoyl-CoA + H2O = tetradecanoate + CoA + H(+)</text>
        <dbReference type="Rhea" id="RHEA:40119"/>
        <dbReference type="ChEBI" id="CHEBI:15377"/>
        <dbReference type="ChEBI" id="CHEBI:15378"/>
        <dbReference type="ChEBI" id="CHEBI:30807"/>
        <dbReference type="ChEBI" id="CHEBI:57287"/>
        <dbReference type="ChEBI" id="CHEBI:57385"/>
    </reaction>
    <physiologicalReaction direction="left-to-right" evidence="23">
        <dbReference type="Rhea" id="RHEA:40120"/>
    </physiologicalReaction>
</comment>
<dbReference type="CDD" id="cd03443">
    <property type="entry name" value="PaaI_thioesterase"/>
    <property type="match status" value="1"/>
</dbReference>
<evidence type="ECO:0000256" key="15">
    <source>
        <dbReference type="ARBA" id="ARBA00038456"/>
    </source>
</evidence>
<keyword evidence="26" id="KW-1185">Reference proteome</keyword>
<dbReference type="EC" id="3.1.2.2" evidence="16"/>
<evidence type="ECO:0000313" key="25">
    <source>
        <dbReference type="EMBL" id="GLJ69112.1"/>
    </source>
</evidence>
<name>A0ABQ5SY63_9ACTN</name>
<evidence type="ECO:0000256" key="4">
    <source>
        <dbReference type="ARBA" id="ARBA00022475"/>
    </source>
</evidence>
<reference evidence="25" key="2">
    <citation type="submission" date="2023-01" db="EMBL/GenBank/DDBJ databases">
        <authorList>
            <person name="Sun Q."/>
            <person name="Evtushenko L."/>
        </authorList>
    </citation>
    <scope>NUCLEOTIDE SEQUENCE</scope>
    <source>
        <strain evidence="25">VKM Ac-1246</strain>
    </source>
</reference>
<comment type="catalytic activity">
    <reaction evidence="20">
        <text>hexadecanoyl-CoA + H2O = hexadecanoate + CoA + H(+)</text>
        <dbReference type="Rhea" id="RHEA:16645"/>
        <dbReference type="ChEBI" id="CHEBI:7896"/>
        <dbReference type="ChEBI" id="CHEBI:15377"/>
        <dbReference type="ChEBI" id="CHEBI:15378"/>
        <dbReference type="ChEBI" id="CHEBI:57287"/>
        <dbReference type="ChEBI" id="CHEBI:57379"/>
        <dbReference type="EC" id="3.1.2.2"/>
    </reaction>
    <physiologicalReaction direction="left-to-right" evidence="20">
        <dbReference type="Rhea" id="RHEA:16646"/>
    </physiologicalReaction>
</comment>
<comment type="catalytic activity">
    <reaction evidence="19">
        <text>octanoyl-CoA + H2O = octanoate + CoA + H(+)</text>
        <dbReference type="Rhea" id="RHEA:30143"/>
        <dbReference type="ChEBI" id="CHEBI:15377"/>
        <dbReference type="ChEBI" id="CHEBI:15378"/>
        <dbReference type="ChEBI" id="CHEBI:25646"/>
        <dbReference type="ChEBI" id="CHEBI:57287"/>
        <dbReference type="ChEBI" id="CHEBI:57386"/>
    </reaction>
    <physiologicalReaction direction="left-to-right" evidence="19">
        <dbReference type="Rhea" id="RHEA:30144"/>
    </physiologicalReaction>
</comment>
<evidence type="ECO:0000256" key="13">
    <source>
        <dbReference type="ARBA" id="ARBA00035852"/>
    </source>
</evidence>
<evidence type="ECO:0000256" key="20">
    <source>
        <dbReference type="ARBA" id="ARBA00047734"/>
    </source>
</evidence>
<keyword evidence="11" id="KW-0472">Membrane</keyword>
<evidence type="ECO:0000256" key="14">
    <source>
        <dbReference type="ARBA" id="ARBA00037002"/>
    </source>
</evidence>
<organism evidence="25 26">
    <name type="scientific">Nocardioides luteus</name>
    <dbReference type="NCBI Taxonomy" id="1844"/>
    <lineage>
        <taxon>Bacteria</taxon>
        <taxon>Bacillati</taxon>
        <taxon>Actinomycetota</taxon>
        <taxon>Actinomycetes</taxon>
        <taxon>Propionibacteriales</taxon>
        <taxon>Nocardioidaceae</taxon>
        <taxon>Nocardioides</taxon>
    </lineage>
</organism>
<evidence type="ECO:0000256" key="1">
    <source>
        <dbReference type="ARBA" id="ARBA00004170"/>
    </source>
</evidence>
<evidence type="ECO:0000313" key="26">
    <source>
        <dbReference type="Proteomes" id="UP001142292"/>
    </source>
</evidence>
<keyword evidence="5" id="KW-0963">Cytoplasm</keyword>
<dbReference type="InterPro" id="IPR029069">
    <property type="entry name" value="HotDog_dom_sf"/>
</dbReference>
<feature type="domain" description="Thioesterase" evidence="24">
    <location>
        <begin position="96"/>
        <end position="166"/>
    </location>
</feature>
<dbReference type="Gene3D" id="3.10.129.10">
    <property type="entry name" value="Hotdog Thioesterase"/>
    <property type="match status" value="1"/>
</dbReference>
<comment type="catalytic activity">
    <reaction evidence="22">
        <text>dodecanoyl-CoA + H2O = dodecanoate + CoA + H(+)</text>
        <dbReference type="Rhea" id="RHEA:30135"/>
        <dbReference type="ChEBI" id="CHEBI:15377"/>
        <dbReference type="ChEBI" id="CHEBI:15378"/>
        <dbReference type="ChEBI" id="CHEBI:18262"/>
        <dbReference type="ChEBI" id="CHEBI:57287"/>
        <dbReference type="ChEBI" id="CHEBI:57375"/>
    </reaction>
    <physiologicalReaction direction="left-to-right" evidence="22">
        <dbReference type="Rhea" id="RHEA:30136"/>
    </physiologicalReaction>
</comment>
<comment type="subcellular location">
    <subcellularLocation>
        <location evidence="3">Cell projection</location>
        <location evidence="3">Ruffle membrane</location>
    </subcellularLocation>
    <subcellularLocation>
        <location evidence="2">Cytoplasm</location>
    </subcellularLocation>
    <subcellularLocation>
        <location evidence="1">Membrane</location>
        <topology evidence="1">Peripheral membrane protein</topology>
    </subcellularLocation>
</comment>
<evidence type="ECO:0000256" key="23">
    <source>
        <dbReference type="ARBA" id="ARBA00048180"/>
    </source>
</evidence>
<evidence type="ECO:0000259" key="24">
    <source>
        <dbReference type="Pfam" id="PF03061"/>
    </source>
</evidence>
<comment type="catalytic activity">
    <reaction evidence="21">
        <text>decanoyl-CoA + H2O = decanoate + CoA + H(+)</text>
        <dbReference type="Rhea" id="RHEA:40059"/>
        <dbReference type="ChEBI" id="CHEBI:15377"/>
        <dbReference type="ChEBI" id="CHEBI:15378"/>
        <dbReference type="ChEBI" id="CHEBI:27689"/>
        <dbReference type="ChEBI" id="CHEBI:57287"/>
        <dbReference type="ChEBI" id="CHEBI:61430"/>
    </reaction>
    <physiologicalReaction direction="left-to-right" evidence="21">
        <dbReference type="Rhea" id="RHEA:40060"/>
    </physiologicalReaction>
</comment>
<comment type="similarity">
    <text evidence="15">Belongs to the THEM4/THEM5 thioesterase family.</text>
</comment>
<keyword evidence="4" id="KW-1003">Cell membrane</keyword>
<keyword evidence="8" id="KW-0276">Fatty acid metabolism</keyword>
<evidence type="ECO:0000256" key="17">
    <source>
        <dbReference type="ARBA" id="ARBA00040123"/>
    </source>
</evidence>
<sequence>MTDDGYAELTSALRGFLDAVATAGPHDQVQALTDDLRRWTAILAESRQEEGKRVFGERFDLPDRGQTLTPVFAPQVVTTSKVEGTAWFGDYFHGSNGAAHGGTLPLLFDEVFGHIAVERGSRARTAYLHTDFRSVTPIGVDLQVRAWVERAEGRKLFLAADLRDGEVVCAEAEALFVLLRDGAP</sequence>
<keyword evidence="10" id="KW-0443">Lipid metabolism</keyword>
<dbReference type="PANTHER" id="PTHR12418:SF19">
    <property type="entry name" value="ACYL-COENZYME A THIOESTERASE THEM4"/>
    <property type="match status" value="1"/>
</dbReference>
<evidence type="ECO:0000256" key="18">
    <source>
        <dbReference type="ARBA" id="ARBA00043210"/>
    </source>
</evidence>
<evidence type="ECO:0000256" key="9">
    <source>
        <dbReference type="ARBA" id="ARBA00022946"/>
    </source>
</evidence>
<comment type="catalytic activity">
    <reaction evidence="13">
        <text>(5Z,8Z,11Z,14Z)-eicosatetraenoyl-CoA + H2O = (5Z,8Z,11Z,14Z)-eicosatetraenoate + CoA + H(+)</text>
        <dbReference type="Rhea" id="RHEA:40151"/>
        <dbReference type="ChEBI" id="CHEBI:15377"/>
        <dbReference type="ChEBI" id="CHEBI:15378"/>
        <dbReference type="ChEBI" id="CHEBI:32395"/>
        <dbReference type="ChEBI" id="CHEBI:57287"/>
        <dbReference type="ChEBI" id="CHEBI:57368"/>
    </reaction>
    <physiologicalReaction direction="left-to-right" evidence="13">
        <dbReference type="Rhea" id="RHEA:40152"/>
    </physiologicalReaction>
</comment>
<keyword evidence="9" id="KW-0809">Transit peptide</keyword>
<accession>A0ABQ5SY63</accession>
<keyword evidence="7" id="KW-0378">Hydrolase</keyword>
<dbReference type="SUPFAM" id="SSF54637">
    <property type="entry name" value="Thioesterase/thiol ester dehydrase-isomerase"/>
    <property type="match status" value="1"/>
</dbReference>
<keyword evidence="6" id="KW-0053">Apoptosis</keyword>
<evidence type="ECO:0000256" key="19">
    <source>
        <dbReference type="ARBA" id="ARBA00047588"/>
    </source>
</evidence>
<reference evidence="25" key="1">
    <citation type="journal article" date="2014" name="Int. J. Syst. Evol. Microbiol.">
        <title>Complete genome of a new Firmicutes species belonging to the dominant human colonic microbiota ('Ruminococcus bicirculans') reveals two chromosomes and a selective capacity to utilize plant glucans.</title>
        <authorList>
            <consortium name="NISC Comparative Sequencing Program"/>
            <person name="Wegmann U."/>
            <person name="Louis P."/>
            <person name="Goesmann A."/>
            <person name="Henrissat B."/>
            <person name="Duncan S.H."/>
            <person name="Flint H.J."/>
        </authorList>
    </citation>
    <scope>NUCLEOTIDE SEQUENCE</scope>
    <source>
        <strain evidence="25">VKM Ac-1246</strain>
    </source>
</reference>
<dbReference type="InterPro" id="IPR006683">
    <property type="entry name" value="Thioestr_dom"/>
</dbReference>
<evidence type="ECO:0000256" key="21">
    <source>
        <dbReference type="ARBA" id="ARBA00047969"/>
    </source>
</evidence>
<evidence type="ECO:0000256" key="5">
    <source>
        <dbReference type="ARBA" id="ARBA00022490"/>
    </source>
</evidence>
<evidence type="ECO:0000256" key="11">
    <source>
        <dbReference type="ARBA" id="ARBA00023136"/>
    </source>
</evidence>
<gene>
    <name evidence="25" type="ORF">GCM10017579_31480</name>
</gene>
<evidence type="ECO:0000256" key="10">
    <source>
        <dbReference type="ARBA" id="ARBA00023098"/>
    </source>
</evidence>
<evidence type="ECO:0000256" key="7">
    <source>
        <dbReference type="ARBA" id="ARBA00022801"/>
    </source>
</evidence>